<reference evidence="2" key="1">
    <citation type="journal article" date="2015" name="Nature">
        <title>Complex archaea that bridge the gap between prokaryotes and eukaryotes.</title>
        <authorList>
            <person name="Spang A."/>
            <person name="Saw J.H."/>
            <person name="Jorgensen S.L."/>
            <person name="Zaremba-Niedzwiedzka K."/>
            <person name="Martijn J."/>
            <person name="Lind A.E."/>
            <person name="van Eijk R."/>
            <person name="Schleper C."/>
            <person name="Guy L."/>
            <person name="Ettema T.J."/>
        </authorList>
    </citation>
    <scope>NUCLEOTIDE SEQUENCE</scope>
</reference>
<evidence type="ECO:0000259" key="1">
    <source>
        <dbReference type="SMART" id="SM00387"/>
    </source>
</evidence>
<organism evidence="2">
    <name type="scientific">marine sediment metagenome</name>
    <dbReference type="NCBI Taxonomy" id="412755"/>
    <lineage>
        <taxon>unclassified sequences</taxon>
        <taxon>metagenomes</taxon>
        <taxon>ecological metagenomes</taxon>
    </lineage>
</organism>
<accession>A0A0F9TQZ1</accession>
<comment type="caution">
    <text evidence="2">The sequence shown here is derived from an EMBL/GenBank/DDBJ whole genome shotgun (WGS) entry which is preliminary data.</text>
</comment>
<protein>
    <recommendedName>
        <fullName evidence="1">Histidine kinase/HSP90-like ATPase domain-containing protein</fullName>
    </recommendedName>
</protein>
<proteinExistence type="predicted"/>
<dbReference type="Gene3D" id="3.30.565.10">
    <property type="entry name" value="Histidine kinase-like ATPase, C-terminal domain"/>
    <property type="match status" value="1"/>
</dbReference>
<dbReference type="InterPro" id="IPR003594">
    <property type="entry name" value="HATPase_dom"/>
</dbReference>
<sequence length="129" mass="13232">MTVRLARATDVAFARQAAMKAMASLGASAIKRTKFVTAVSEIARNAIVYGGGGLISFAIIGNGSFRKVVATCSDRGPGIDDIPQALTDGFTTGGGLGLGLSGARRLVDRLEVESSRESGTTVILESGAR</sequence>
<dbReference type="AlphaFoldDB" id="A0A0F9TQZ1"/>
<dbReference type="EMBL" id="LAZR01000184">
    <property type="protein sequence ID" value="KKN83480.1"/>
    <property type="molecule type" value="Genomic_DNA"/>
</dbReference>
<dbReference type="InterPro" id="IPR036890">
    <property type="entry name" value="HATPase_C_sf"/>
</dbReference>
<gene>
    <name evidence="2" type="ORF">LCGC14_0298980</name>
</gene>
<dbReference type="SMART" id="SM00387">
    <property type="entry name" value="HATPase_c"/>
    <property type="match status" value="1"/>
</dbReference>
<dbReference type="SUPFAM" id="SSF55874">
    <property type="entry name" value="ATPase domain of HSP90 chaperone/DNA topoisomerase II/histidine kinase"/>
    <property type="match status" value="1"/>
</dbReference>
<evidence type="ECO:0000313" key="2">
    <source>
        <dbReference type="EMBL" id="KKN83480.1"/>
    </source>
</evidence>
<dbReference type="Pfam" id="PF02518">
    <property type="entry name" value="HATPase_c"/>
    <property type="match status" value="1"/>
</dbReference>
<feature type="domain" description="Histidine kinase/HSP90-like ATPase" evidence="1">
    <location>
        <begin position="30"/>
        <end position="129"/>
    </location>
</feature>
<name>A0A0F9TQZ1_9ZZZZ</name>